<sequence length="118" mass="12361">MMTRKNISFALLALLVSGATCAEAGEFHRHHRNGWQEGAAGVNGLPTHIRGIGTFAGGITATRIHGNGVYIAIAPGIGRAPALEPAPRAKIVNVTEEPNGQNSDLCSMDHGVCVIRPK</sequence>
<comment type="caution">
    <text evidence="2">The sequence shown here is derived from an EMBL/GenBank/DDBJ whole genome shotgun (WGS) entry which is preliminary data.</text>
</comment>
<reference evidence="2 3" key="1">
    <citation type="submission" date="2024-06" db="EMBL/GenBank/DDBJ databases">
        <title>Genomic Encyclopedia of Type Strains, Phase IV (KMG-IV): sequencing the most valuable type-strain genomes for metagenomic binning, comparative biology and taxonomic classification.</title>
        <authorList>
            <person name="Goeker M."/>
        </authorList>
    </citation>
    <scope>NUCLEOTIDE SEQUENCE [LARGE SCALE GENOMIC DNA]</scope>
    <source>
        <strain evidence="2 3">DSM 29780</strain>
    </source>
</reference>
<dbReference type="Proteomes" id="UP001549047">
    <property type="component" value="Unassembled WGS sequence"/>
</dbReference>
<keyword evidence="3" id="KW-1185">Reference proteome</keyword>
<dbReference type="EMBL" id="JBEPMB010000004">
    <property type="protein sequence ID" value="MET3614430.1"/>
    <property type="molecule type" value="Genomic_DNA"/>
</dbReference>
<gene>
    <name evidence="2" type="ORF">ABID16_002767</name>
</gene>
<feature type="signal peptide" evidence="1">
    <location>
        <begin position="1"/>
        <end position="24"/>
    </location>
</feature>
<organism evidence="2 3">
    <name type="scientific">Rhizobium aquaticum</name>
    <dbReference type="NCBI Taxonomy" id="1549636"/>
    <lineage>
        <taxon>Bacteria</taxon>
        <taxon>Pseudomonadati</taxon>
        <taxon>Pseudomonadota</taxon>
        <taxon>Alphaproteobacteria</taxon>
        <taxon>Hyphomicrobiales</taxon>
        <taxon>Rhizobiaceae</taxon>
        <taxon>Rhizobium/Agrobacterium group</taxon>
        <taxon>Rhizobium</taxon>
    </lineage>
</organism>
<proteinExistence type="predicted"/>
<protein>
    <submittedName>
        <fullName evidence="2">Uncharacterized protein</fullName>
    </submittedName>
</protein>
<evidence type="ECO:0000313" key="2">
    <source>
        <dbReference type="EMBL" id="MET3614430.1"/>
    </source>
</evidence>
<name>A0ABV2J105_9HYPH</name>
<feature type="chain" id="PRO_5047497770" evidence="1">
    <location>
        <begin position="25"/>
        <end position="118"/>
    </location>
</feature>
<dbReference type="RefSeq" id="WP_354556937.1">
    <property type="nucleotide sequence ID" value="NZ_JBEPMB010000004.1"/>
</dbReference>
<evidence type="ECO:0000313" key="3">
    <source>
        <dbReference type="Proteomes" id="UP001549047"/>
    </source>
</evidence>
<keyword evidence="1" id="KW-0732">Signal</keyword>
<accession>A0ABV2J105</accession>
<evidence type="ECO:0000256" key="1">
    <source>
        <dbReference type="SAM" id="SignalP"/>
    </source>
</evidence>